<dbReference type="EMBL" id="JAPJDO010000032">
    <property type="protein sequence ID" value="MCX2940040.1"/>
    <property type="molecule type" value="Genomic_DNA"/>
</dbReference>
<feature type="compositionally biased region" description="Acidic residues" evidence="1">
    <location>
        <begin position="28"/>
        <end position="39"/>
    </location>
</feature>
<protein>
    <submittedName>
        <fullName evidence="2">Uncharacterized protein</fullName>
    </submittedName>
</protein>
<dbReference type="Proteomes" id="UP001300745">
    <property type="component" value="Unassembled WGS sequence"/>
</dbReference>
<name>A0ABT3SKI4_9MYCO</name>
<accession>A0ABT3SKI4</accession>
<evidence type="ECO:0000313" key="2">
    <source>
        <dbReference type="EMBL" id="MCX2940040.1"/>
    </source>
</evidence>
<evidence type="ECO:0000256" key="1">
    <source>
        <dbReference type="SAM" id="MobiDB-lite"/>
    </source>
</evidence>
<evidence type="ECO:0000313" key="3">
    <source>
        <dbReference type="Proteomes" id="UP001300745"/>
    </source>
</evidence>
<gene>
    <name evidence="2" type="ORF">ORI27_25420</name>
</gene>
<dbReference type="RefSeq" id="WP_265999907.1">
    <property type="nucleotide sequence ID" value="NZ_JAPJDN010000032.1"/>
</dbReference>
<comment type="caution">
    <text evidence="2">The sequence shown here is derived from an EMBL/GenBank/DDBJ whole genome shotgun (WGS) entry which is preliminary data.</text>
</comment>
<proteinExistence type="predicted"/>
<feature type="region of interest" description="Disordered" evidence="1">
    <location>
        <begin position="1"/>
        <end position="70"/>
    </location>
</feature>
<sequence>MTDRDSFPDDVPIADIVEQNRSAAGAADADDVDGDDSALIDDALPPLESDESDWQEQHQVIEDPDPDELR</sequence>
<feature type="compositionally biased region" description="Basic and acidic residues" evidence="1">
    <location>
        <begin position="55"/>
        <end position="70"/>
    </location>
</feature>
<organism evidence="2 3">
    <name type="scientific">Mycobacterium pinniadriaticum</name>
    <dbReference type="NCBI Taxonomy" id="2994102"/>
    <lineage>
        <taxon>Bacteria</taxon>
        <taxon>Bacillati</taxon>
        <taxon>Actinomycetota</taxon>
        <taxon>Actinomycetes</taxon>
        <taxon>Mycobacteriales</taxon>
        <taxon>Mycobacteriaceae</taxon>
        <taxon>Mycobacterium</taxon>
    </lineage>
</organism>
<keyword evidence="3" id="KW-1185">Reference proteome</keyword>
<reference evidence="2 3" key="1">
    <citation type="submission" date="2022-11" db="EMBL/GenBank/DDBJ databases">
        <title>Mycobacterium sp. nov.</title>
        <authorList>
            <person name="Papic B."/>
            <person name="Spicic S."/>
            <person name="Duvnjak S."/>
        </authorList>
    </citation>
    <scope>NUCLEOTIDE SEQUENCE [LARGE SCALE GENOMIC DNA]</scope>
    <source>
        <strain evidence="2 3">CVI_P4</strain>
    </source>
</reference>